<name>A0A549T6B1_METSR</name>
<protein>
    <submittedName>
        <fullName evidence="13">Energy transducer TonB</fullName>
    </submittedName>
</protein>
<feature type="domain" description="TonB C-terminal" evidence="12">
    <location>
        <begin position="143"/>
        <end position="233"/>
    </location>
</feature>
<evidence type="ECO:0000256" key="5">
    <source>
        <dbReference type="ARBA" id="ARBA00022519"/>
    </source>
</evidence>
<feature type="region of interest" description="Disordered" evidence="10">
    <location>
        <begin position="74"/>
        <end position="101"/>
    </location>
</feature>
<dbReference type="Gene3D" id="3.30.1150.10">
    <property type="match status" value="1"/>
</dbReference>
<dbReference type="EMBL" id="VJMF01000012">
    <property type="protein sequence ID" value="TRL37402.1"/>
    <property type="molecule type" value="Genomic_DNA"/>
</dbReference>
<evidence type="ECO:0000256" key="2">
    <source>
        <dbReference type="ARBA" id="ARBA00006555"/>
    </source>
</evidence>
<evidence type="ECO:0000256" key="4">
    <source>
        <dbReference type="ARBA" id="ARBA00022475"/>
    </source>
</evidence>
<dbReference type="AlphaFoldDB" id="A0A549T6B1"/>
<gene>
    <name evidence="13" type="ORF">FM996_02590</name>
</gene>
<dbReference type="SUPFAM" id="SSF74653">
    <property type="entry name" value="TolA/TonB C-terminal domain"/>
    <property type="match status" value="1"/>
</dbReference>
<dbReference type="NCBIfam" id="TIGR01352">
    <property type="entry name" value="tonB_Cterm"/>
    <property type="match status" value="1"/>
</dbReference>
<dbReference type="GO" id="GO:0098797">
    <property type="term" value="C:plasma membrane protein complex"/>
    <property type="evidence" value="ECO:0007669"/>
    <property type="project" value="TreeGrafter"/>
</dbReference>
<sequence>MPDRSLLATKQGGWASAWLAAARSLEVRWVAVVAVVVPALLAMGVYWLRHAPASIYSKAQDSVIEVRLLSPRERVGRPQEPGSGTAPVILAEQPADPPEPPVVETVTTLTPQTLVAEFPPSTAESSVASQPRMLASHGRAALAFQKALLAHIARFRRYPEEARRAGLKGTVQVVFAMRRDGMVTDVQIRASSGESDLDAAAAETIRRAQPLPRIPRELPERLTILAPIAFDML</sequence>
<evidence type="ECO:0000313" key="13">
    <source>
        <dbReference type="EMBL" id="TRL37402.1"/>
    </source>
</evidence>
<keyword evidence="5" id="KW-0997">Cell inner membrane</keyword>
<evidence type="ECO:0000256" key="6">
    <source>
        <dbReference type="ARBA" id="ARBA00022692"/>
    </source>
</evidence>
<comment type="similarity">
    <text evidence="2">Belongs to the TonB family.</text>
</comment>
<organism evidence="13 14">
    <name type="scientific">Methylosinus sporium</name>
    <dbReference type="NCBI Taxonomy" id="428"/>
    <lineage>
        <taxon>Bacteria</taxon>
        <taxon>Pseudomonadati</taxon>
        <taxon>Pseudomonadota</taxon>
        <taxon>Alphaproteobacteria</taxon>
        <taxon>Hyphomicrobiales</taxon>
        <taxon>Methylocystaceae</taxon>
        <taxon>Methylosinus</taxon>
    </lineage>
</organism>
<keyword evidence="6 11" id="KW-0812">Transmembrane</keyword>
<proteinExistence type="inferred from homology"/>
<evidence type="ECO:0000259" key="12">
    <source>
        <dbReference type="PROSITE" id="PS52015"/>
    </source>
</evidence>
<dbReference type="InterPro" id="IPR037682">
    <property type="entry name" value="TonB_C"/>
</dbReference>
<keyword evidence="7" id="KW-0653">Protein transport</keyword>
<evidence type="ECO:0000256" key="1">
    <source>
        <dbReference type="ARBA" id="ARBA00004383"/>
    </source>
</evidence>
<comment type="subcellular location">
    <subcellularLocation>
        <location evidence="1">Cell inner membrane</location>
        <topology evidence="1">Single-pass membrane protein</topology>
        <orientation evidence="1">Periplasmic side</orientation>
    </subcellularLocation>
</comment>
<dbReference type="PANTHER" id="PTHR33446:SF2">
    <property type="entry name" value="PROTEIN TONB"/>
    <property type="match status" value="1"/>
</dbReference>
<evidence type="ECO:0000256" key="10">
    <source>
        <dbReference type="SAM" id="MobiDB-lite"/>
    </source>
</evidence>
<evidence type="ECO:0000256" key="7">
    <source>
        <dbReference type="ARBA" id="ARBA00022927"/>
    </source>
</evidence>
<dbReference type="PROSITE" id="PS52015">
    <property type="entry name" value="TONB_CTD"/>
    <property type="match status" value="1"/>
</dbReference>
<dbReference type="Proteomes" id="UP000316781">
    <property type="component" value="Unassembled WGS sequence"/>
</dbReference>
<comment type="caution">
    <text evidence="13">The sequence shown here is derived from an EMBL/GenBank/DDBJ whole genome shotgun (WGS) entry which is preliminary data.</text>
</comment>
<reference evidence="13 14" key="1">
    <citation type="submission" date="2019-07" db="EMBL/GenBank/DDBJ databases">
        <title>Ln-dependent methylotrophs.</title>
        <authorList>
            <person name="Tani A."/>
        </authorList>
    </citation>
    <scope>NUCLEOTIDE SEQUENCE [LARGE SCALE GENOMIC DNA]</scope>
    <source>
        <strain evidence="13 14">SM89A</strain>
    </source>
</reference>
<dbReference type="InterPro" id="IPR006260">
    <property type="entry name" value="TonB/TolA_C"/>
</dbReference>
<dbReference type="GO" id="GO:0031992">
    <property type="term" value="F:energy transducer activity"/>
    <property type="evidence" value="ECO:0007669"/>
    <property type="project" value="TreeGrafter"/>
</dbReference>
<evidence type="ECO:0000256" key="8">
    <source>
        <dbReference type="ARBA" id="ARBA00022989"/>
    </source>
</evidence>
<dbReference type="PANTHER" id="PTHR33446">
    <property type="entry name" value="PROTEIN TONB-RELATED"/>
    <property type="match status" value="1"/>
</dbReference>
<accession>A0A549T6B1</accession>
<dbReference type="InterPro" id="IPR051045">
    <property type="entry name" value="TonB-dependent_transducer"/>
</dbReference>
<evidence type="ECO:0000313" key="14">
    <source>
        <dbReference type="Proteomes" id="UP000316781"/>
    </source>
</evidence>
<dbReference type="Pfam" id="PF03544">
    <property type="entry name" value="TonB_C"/>
    <property type="match status" value="1"/>
</dbReference>
<evidence type="ECO:0000256" key="9">
    <source>
        <dbReference type="ARBA" id="ARBA00023136"/>
    </source>
</evidence>
<keyword evidence="9 11" id="KW-0472">Membrane</keyword>
<evidence type="ECO:0000256" key="11">
    <source>
        <dbReference type="SAM" id="Phobius"/>
    </source>
</evidence>
<feature type="transmembrane region" description="Helical" evidence="11">
    <location>
        <begin position="29"/>
        <end position="48"/>
    </location>
</feature>
<dbReference type="GO" id="GO:0015031">
    <property type="term" value="P:protein transport"/>
    <property type="evidence" value="ECO:0007669"/>
    <property type="project" value="UniProtKB-KW"/>
</dbReference>
<keyword evidence="8 11" id="KW-1133">Transmembrane helix</keyword>
<keyword evidence="3" id="KW-0813">Transport</keyword>
<evidence type="ECO:0000256" key="3">
    <source>
        <dbReference type="ARBA" id="ARBA00022448"/>
    </source>
</evidence>
<keyword evidence="4" id="KW-1003">Cell membrane</keyword>
<dbReference type="GO" id="GO:0055085">
    <property type="term" value="P:transmembrane transport"/>
    <property type="evidence" value="ECO:0007669"/>
    <property type="project" value="InterPro"/>
</dbReference>